<dbReference type="SMART" id="SM00256">
    <property type="entry name" value="FBOX"/>
    <property type="match status" value="1"/>
</dbReference>
<dbReference type="PROSITE" id="PS50181">
    <property type="entry name" value="FBOX"/>
    <property type="match status" value="1"/>
</dbReference>
<dbReference type="EMBL" id="JBJUIK010000002">
    <property type="protein sequence ID" value="KAL3535300.1"/>
    <property type="molecule type" value="Genomic_DNA"/>
</dbReference>
<dbReference type="InterPro" id="IPR017451">
    <property type="entry name" value="F-box-assoc_interact_dom"/>
</dbReference>
<dbReference type="InterPro" id="IPR050796">
    <property type="entry name" value="SCF_F-box_component"/>
</dbReference>
<gene>
    <name evidence="2" type="ORF">ACH5RR_003761</name>
</gene>
<dbReference type="Gene3D" id="1.20.1280.50">
    <property type="match status" value="1"/>
</dbReference>
<dbReference type="AlphaFoldDB" id="A0ABD3AVN1"/>
<evidence type="ECO:0000259" key="1">
    <source>
        <dbReference type="PROSITE" id="PS50181"/>
    </source>
</evidence>
<organism evidence="2 3">
    <name type="scientific">Cinchona calisaya</name>
    <dbReference type="NCBI Taxonomy" id="153742"/>
    <lineage>
        <taxon>Eukaryota</taxon>
        <taxon>Viridiplantae</taxon>
        <taxon>Streptophyta</taxon>
        <taxon>Embryophyta</taxon>
        <taxon>Tracheophyta</taxon>
        <taxon>Spermatophyta</taxon>
        <taxon>Magnoliopsida</taxon>
        <taxon>eudicotyledons</taxon>
        <taxon>Gunneridae</taxon>
        <taxon>Pentapetalae</taxon>
        <taxon>asterids</taxon>
        <taxon>lamiids</taxon>
        <taxon>Gentianales</taxon>
        <taxon>Rubiaceae</taxon>
        <taxon>Cinchonoideae</taxon>
        <taxon>Cinchoneae</taxon>
        <taxon>Cinchona</taxon>
    </lineage>
</organism>
<dbReference type="InterPro" id="IPR006527">
    <property type="entry name" value="F-box-assoc_dom_typ1"/>
</dbReference>
<dbReference type="SUPFAM" id="SSF81383">
    <property type="entry name" value="F-box domain"/>
    <property type="match status" value="1"/>
</dbReference>
<dbReference type="InterPro" id="IPR001810">
    <property type="entry name" value="F-box_dom"/>
</dbReference>
<dbReference type="Pfam" id="PF07734">
    <property type="entry name" value="FBA_1"/>
    <property type="match status" value="1"/>
</dbReference>
<dbReference type="Proteomes" id="UP001630127">
    <property type="component" value="Unassembled WGS sequence"/>
</dbReference>
<proteinExistence type="predicted"/>
<dbReference type="InterPro" id="IPR036047">
    <property type="entry name" value="F-box-like_dom_sf"/>
</dbReference>
<sequence>MQKLSGYRQELFMNLPSAIITNILSRLSTKTITQCLCVCKTWLKLLSSPAFASLRSPPYLIMHNRFCNFNLIELEDEPNYHDIYYVPGTNTEHPKGFPERMAMFGSINGLICFHQVGFSSPVVYLWNPCMGEYITIESPGGIMEFPKVVTFGVYTDGIFLNDNLHWLISDPDGLELISCFDLDKEVFQPFPAPPELCQYNLASLEVYKECLSVCDNTSDFDFVIWVMKDYGFKSSWNKEFVINKNHIDRIGCYYETIHIVKVLEDGEVLLLWDDFWFRTCNAKRKTLHDVDIYKLIGKDENSPSSSEVMDYVPSLFSLKEFGLERVENTF</sequence>
<keyword evidence="3" id="KW-1185">Reference proteome</keyword>
<dbReference type="Pfam" id="PF00646">
    <property type="entry name" value="F-box"/>
    <property type="match status" value="1"/>
</dbReference>
<evidence type="ECO:0000313" key="3">
    <source>
        <dbReference type="Proteomes" id="UP001630127"/>
    </source>
</evidence>
<accession>A0ABD3AVN1</accession>
<dbReference type="NCBIfam" id="TIGR01640">
    <property type="entry name" value="F_box_assoc_1"/>
    <property type="match status" value="1"/>
</dbReference>
<evidence type="ECO:0000313" key="2">
    <source>
        <dbReference type="EMBL" id="KAL3535300.1"/>
    </source>
</evidence>
<name>A0ABD3AVN1_9GENT</name>
<protein>
    <recommendedName>
        <fullName evidence="1">F-box domain-containing protein</fullName>
    </recommendedName>
</protein>
<feature type="domain" description="F-box" evidence="1">
    <location>
        <begin position="9"/>
        <end position="54"/>
    </location>
</feature>
<dbReference type="PANTHER" id="PTHR31672">
    <property type="entry name" value="BNACNNG10540D PROTEIN"/>
    <property type="match status" value="1"/>
</dbReference>
<comment type="caution">
    <text evidence="2">The sequence shown here is derived from an EMBL/GenBank/DDBJ whole genome shotgun (WGS) entry which is preliminary data.</text>
</comment>
<reference evidence="2 3" key="1">
    <citation type="submission" date="2024-11" db="EMBL/GenBank/DDBJ databases">
        <title>A near-complete genome assembly of Cinchona calisaya.</title>
        <authorList>
            <person name="Lian D.C."/>
            <person name="Zhao X.W."/>
            <person name="Wei L."/>
        </authorList>
    </citation>
    <scope>NUCLEOTIDE SEQUENCE [LARGE SCALE GENOMIC DNA]</scope>
    <source>
        <tissue evidence="2">Nenye</tissue>
    </source>
</reference>
<dbReference type="PANTHER" id="PTHR31672:SF13">
    <property type="entry name" value="F-BOX PROTEIN CPR30-LIKE"/>
    <property type="match status" value="1"/>
</dbReference>